<accession>A0A2T1M133</accession>
<dbReference type="EMBL" id="PXOH01000004">
    <property type="protein sequence ID" value="PSF38413.1"/>
    <property type="molecule type" value="Genomic_DNA"/>
</dbReference>
<protein>
    <submittedName>
        <fullName evidence="1">Uncharacterized protein</fullName>
    </submittedName>
</protein>
<dbReference type="RefSeq" id="WP_106455856.1">
    <property type="nucleotide sequence ID" value="NZ_PXOH01000004.1"/>
</dbReference>
<gene>
    <name evidence="1" type="ORF">C7H19_05350</name>
</gene>
<dbReference type="AlphaFoldDB" id="A0A2T1M133"/>
<reference evidence="1 2" key="1">
    <citation type="submission" date="2018-03" db="EMBL/GenBank/DDBJ databases">
        <title>The ancient ancestry and fast evolution of plastids.</title>
        <authorList>
            <person name="Moore K.R."/>
            <person name="Magnabosco C."/>
            <person name="Momper L."/>
            <person name="Gold D.A."/>
            <person name="Bosak T."/>
            <person name="Fournier G.P."/>
        </authorList>
    </citation>
    <scope>NUCLEOTIDE SEQUENCE [LARGE SCALE GENOMIC DNA]</scope>
    <source>
        <strain evidence="1 2">CCALA 016</strain>
    </source>
</reference>
<organism evidence="1 2">
    <name type="scientific">Aphanothece hegewaldii CCALA 016</name>
    <dbReference type="NCBI Taxonomy" id="2107694"/>
    <lineage>
        <taxon>Bacteria</taxon>
        <taxon>Bacillati</taxon>
        <taxon>Cyanobacteriota</taxon>
        <taxon>Cyanophyceae</taxon>
        <taxon>Oscillatoriophycideae</taxon>
        <taxon>Chroococcales</taxon>
        <taxon>Aphanothecaceae</taxon>
        <taxon>Aphanothece</taxon>
    </lineage>
</organism>
<keyword evidence="2" id="KW-1185">Reference proteome</keyword>
<name>A0A2T1M133_9CHRO</name>
<proteinExistence type="predicted"/>
<evidence type="ECO:0000313" key="1">
    <source>
        <dbReference type="EMBL" id="PSF38413.1"/>
    </source>
</evidence>
<comment type="caution">
    <text evidence="1">The sequence shown here is derived from an EMBL/GenBank/DDBJ whole genome shotgun (WGS) entry which is preliminary data.</text>
</comment>
<dbReference type="OrthoDB" id="421517at2"/>
<reference evidence="1 2" key="2">
    <citation type="submission" date="2018-03" db="EMBL/GenBank/DDBJ databases">
        <authorList>
            <person name="Keele B.F."/>
        </authorList>
    </citation>
    <scope>NUCLEOTIDE SEQUENCE [LARGE SCALE GENOMIC DNA]</scope>
    <source>
        <strain evidence="1 2">CCALA 016</strain>
    </source>
</reference>
<dbReference type="Proteomes" id="UP000239001">
    <property type="component" value="Unassembled WGS sequence"/>
</dbReference>
<sequence>MLDTTRDSFDFKDLERRLQQRLQVEFPQIDSLQVNCFFSEKTFVILVHLPELVTLPTKDILFQLKQILSNEESISSYPMELYLKVNDRGSLAPVASSHLPTFSLKSQKSLGIGLKIGLGIFLFLGGLYGLSRPCVVGSSCANLTQAKTNAQNAVNSVSISASLPDIQQSKQQLDESLNLLQDIPYWSRYHEQASQLIKIYQQQSQDLENLSQALNYATKAVSLANPPLSIPQWQTVQNHWKQAISFLKKLSVSSPYYFYTQLKLRQYQGNLTLIEQRMNAETQASDRLKSAQETAQIALVRQKNAQSLDDWKLVEATWKTAISSLQSIPSSTVATREAKNLLKIYNTQLVNATERKSKEANSNNLYTKSLQQAELAQKSAASQQWTSAVTAWRNAITNLKQIPANSSQYNQALPLITSYLVSLKQAETNLTSAVQLQNIRQDLETTCKIPHKICDYQISQAIIKVNLTESYVKQVWYTAVQAKAQTSVPTQVSLLNHIAKLEKSLQIISDHARKRVEVYNPEQNIIAIYEPTQ</sequence>
<evidence type="ECO:0000313" key="2">
    <source>
        <dbReference type="Proteomes" id="UP000239001"/>
    </source>
</evidence>